<dbReference type="Proteomes" id="UP001489509">
    <property type="component" value="Unassembled WGS sequence"/>
</dbReference>
<dbReference type="Pfam" id="PF07508">
    <property type="entry name" value="Recombinase"/>
    <property type="match status" value="1"/>
</dbReference>
<feature type="domain" description="Recombinase" evidence="2">
    <location>
        <begin position="184"/>
        <end position="327"/>
    </location>
</feature>
<name>A0ABV1DXA6_9FIRM</name>
<gene>
    <name evidence="3" type="ORF">WMO26_02475</name>
</gene>
<evidence type="ECO:0000259" key="2">
    <source>
        <dbReference type="PROSITE" id="PS51737"/>
    </source>
</evidence>
<dbReference type="InterPro" id="IPR050639">
    <property type="entry name" value="SSR_resolvase"/>
</dbReference>
<dbReference type="Gene3D" id="3.90.1750.20">
    <property type="entry name" value="Putative Large Serine Recombinase, Chain B, Domain 2"/>
    <property type="match status" value="1"/>
</dbReference>
<evidence type="ECO:0000259" key="1">
    <source>
        <dbReference type="PROSITE" id="PS51736"/>
    </source>
</evidence>
<evidence type="ECO:0000313" key="4">
    <source>
        <dbReference type="Proteomes" id="UP001489509"/>
    </source>
</evidence>
<dbReference type="InterPro" id="IPR011109">
    <property type="entry name" value="DNA_bind_recombinase_dom"/>
</dbReference>
<keyword evidence="4" id="KW-1185">Reference proteome</keyword>
<dbReference type="InterPro" id="IPR006119">
    <property type="entry name" value="Resolv_N"/>
</dbReference>
<dbReference type="Pfam" id="PF00239">
    <property type="entry name" value="Resolvase"/>
    <property type="match status" value="1"/>
</dbReference>
<dbReference type="EMBL" id="JBBMFD010000002">
    <property type="protein sequence ID" value="MEQ2439688.1"/>
    <property type="molecule type" value="Genomic_DNA"/>
</dbReference>
<dbReference type="SUPFAM" id="SSF53041">
    <property type="entry name" value="Resolvase-like"/>
    <property type="match status" value="1"/>
</dbReference>
<dbReference type="RefSeq" id="WP_349217952.1">
    <property type="nucleotide sequence ID" value="NZ_JBBMFD010000002.1"/>
</dbReference>
<dbReference type="InterPro" id="IPR038109">
    <property type="entry name" value="DNA_bind_recomb_sf"/>
</dbReference>
<proteinExistence type="predicted"/>
<sequence>MPRKRRNSFDPPSPKRVWNLAKYVRKSSEEEDGRSIENQNKTLDDYIGRLKEADPAGEYRVVDLYRDEDCTGTDSMRPDFQRLLRDLGTRRVNCVVVTDLSRLSRNTSESLYYLQSLFVALNVRFISMQLPHLDSFLEPDQMYSIEVPMQGVMNEEHCKSTSIKVRQRFETLRRNGDFIGAFAPYGYRKDPADYHHLLIDEEAAPVVRRIFDWYAAGMSKIGIAKRLNELGIPSPSVYKKAKGLNYYNPHASGSSLWTARVIASMLQNEMYIGTMVQGRYRVKSYKVHEQVTTPPQEWFCKEGTHAPVIDRDTWDKVQKLLKRDTRAAPSNREVYLFSGLLRCADCQKAMHRSKVKDYVYYVCRTYKEQSKTACTKHTVKESVLMDVVLAVMEKQIALSVPLGKLIEQVDAAPCEAIMLDQRVLLASIAGKKRELAKLESRKRSVYEDWKNGDLSKADYKSMYDHYEGQYQQLCAAIEGMHKQLGALSEESSEGNAAFRELKEQGTISTLSRDLLTELIDAIDIHEGGDVEIHFSFADEYQRLVDSTVQE</sequence>
<reference evidence="3 4" key="1">
    <citation type="submission" date="2024-03" db="EMBL/GenBank/DDBJ databases">
        <title>Human intestinal bacterial collection.</title>
        <authorList>
            <person name="Pauvert C."/>
            <person name="Hitch T.C.A."/>
            <person name="Clavel T."/>
        </authorList>
    </citation>
    <scope>NUCLEOTIDE SEQUENCE [LARGE SCALE GENOMIC DNA]</scope>
    <source>
        <strain evidence="3 4">CLA-JM-H44</strain>
    </source>
</reference>
<dbReference type="PROSITE" id="PS51736">
    <property type="entry name" value="RECOMBINASES_3"/>
    <property type="match status" value="1"/>
</dbReference>
<dbReference type="PANTHER" id="PTHR30461:SF23">
    <property type="entry name" value="DNA RECOMBINASE-RELATED"/>
    <property type="match status" value="1"/>
</dbReference>
<feature type="domain" description="Resolvase/invertase-type recombinase catalytic" evidence="1">
    <location>
        <begin position="19"/>
        <end position="176"/>
    </location>
</feature>
<dbReference type="SMART" id="SM00857">
    <property type="entry name" value="Resolvase"/>
    <property type="match status" value="1"/>
</dbReference>
<dbReference type="Gene3D" id="3.40.50.1390">
    <property type="entry name" value="Resolvase, N-terminal catalytic domain"/>
    <property type="match status" value="1"/>
</dbReference>
<accession>A0ABV1DXA6</accession>
<dbReference type="PANTHER" id="PTHR30461">
    <property type="entry name" value="DNA-INVERTASE FROM LAMBDOID PROPHAGE"/>
    <property type="match status" value="1"/>
</dbReference>
<protein>
    <submittedName>
        <fullName evidence="3">Recombinase family protein</fullName>
    </submittedName>
</protein>
<dbReference type="InterPro" id="IPR036162">
    <property type="entry name" value="Resolvase-like_N_sf"/>
</dbReference>
<dbReference type="Pfam" id="PF13408">
    <property type="entry name" value="Zn_ribbon_recom"/>
    <property type="match status" value="1"/>
</dbReference>
<organism evidence="3 4">
    <name type="scientific">Solibaculum intestinale</name>
    <dbReference type="NCBI Taxonomy" id="3133165"/>
    <lineage>
        <taxon>Bacteria</taxon>
        <taxon>Bacillati</taxon>
        <taxon>Bacillota</taxon>
        <taxon>Clostridia</taxon>
        <taxon>Eubacteriales</taxon>
        <taxon>Oscillospiraceae</taxon>
        <taxon>Solibaculum</taxon>
    </lineage>
</organism>
<evidence type="ECO:0000313" key="3">
    <source>
        <dbReference type="EMBL" id="MEQ2439688.1"/>
    </source>
</evidence>
<dbReference type="InterPro" id="IPR025827">
    <property type="entry name" value="Zn_ribbon_recom_dom"/>
</dbReference>
<comment type="caution">
    <text evidence="3">The sequence shown here is derived from an EMBL/GenBank/DDBJ whole genome shotgun (WGS) entry which is preliminary data.</text>
</comment>
<dbReference type="PROSITE" id="PS51737">
    <property type="entry name" value="RECOMBINASE_DNA_BIND"/>
    <property type="match status" value="1"/>
</dbReference>